<feature type="compositionally biased region" description="Polar residues" evidence="16">
    <location>
        <begin position="921"/>
        <end position="931"/>
    </location>
</feature>
<feature type="compositionally biased region" description="Polar residues" evidence="16">
    <location>
        <begin position="1175"/>
        <end position="1187"/>
    </location>
</feature>
<feature type="compositionally biased region" description="Pro residues" evidence="16">
    <location>
        <begin position="68"/>
        <end position="103"/>
    </location>
</feature>
<dbReference type="Proteomes" id="UP000449547">
    <property type="component" value="Unassembled WGS sequence"/>
</dbReference>
<keyword evidence="6" id="KW-0597">Phosphoprotein</keyword>
<dbReference type="GO" id="GO:0005737">
    <property type="term" value="C:cytoplasm"/>
    <property type="evidence" value="ECO:0007669"/>
    <property type="project" value="UniProtKB-SubCell"/>
</dbReference>
<keyword evidence="7" id="KW-0808">Transferase</keyword>
<dbReference type="PROSITE" id="PS00107">
    <property type="entry name" value="PROTEIN_KINASE_ATP"/>
    <property type="match status" value="1"/>
</dbReference>
<dbReference type="OrthoDB" id="1928777at2759"/>
<dbReference type="PANTHER" id="PTHR24346:SF82">
    <property type="entry name" value="KP78A-RELATED"/>
    <property type="match status" value="1"/>
</dbReference>
<feature type="domain" description="Protein kinase" evidence="17">
    <location>
        <begin position="168"/>
        <end position="446"/>
    </location>
</feature>
<comment type="subunit">
    <text evidence="14">Interacts with SEC9 and SRO7.</text>
</comment>
<keyword evidence="10 15" id="KW-0067">ATP-binding</keyword>
<dbReference type="InterPro" id="IPR011009">
    <property type="entry name" value="Kinase-like_dom_sf"/>
</dbReference>
<feature type="compositionally biased region" description="Low complexity" evidence="16">
    <location>
        <begin position="714"/>
        <end position="729"/>
    </location>
</feature>
<evidence type="ECO:0000256" key="16">
    <source>
        <dbReference type="SAM" id="MobiDB-lite"/>
    </source>
</evidence>
<evidence type="ECO:0000256" key="7">
    <source>
        <dbReference type="ARBA" id="ARBA00022679"/>
    </source>
</evidence>
<reference evidence="19 20" key="1">
    <citation type="submission" date="2019-07" db="EMBL/GenBank/DDBJ databases">
        <title>Genome assembly of two rare yeast pathogens: Diutina rugosa and Trichomonascus ciferrii.</title>
        <authorList>
            <person name="Mixao V."/>
            <person name="Saus E."/>
            <person name="Hansen A."/>
            <person name="Lass-Flor C."/>
            <person name="Gabaldon T."/>
        </authorList>
    </citation>
    <scope>NUCLEOTIDE SEQUENCE [LARGE SCALE GENOMIC DNA]</scope>
    <source>
        <strain evidence="19 20">CBS 613</strain>
    </source>
</reference>
<name>A0A642V0I0_DIURU</name>
<dbReference type="GO" id="GO:0035556">
    <property type="term" value="P:intracellular signal transduction"/>
    <property type="evidence" value="ECO:0007669"/>
    <property type="project" value="TreeGrafter"/>
</dbReference>
<feature type="compositionally biased region" description="Basic residues" evidence="16">
    <location>
        <begin position="938"/>
        <end position="951"/>
    </location>
</feature>
<dbReference type="SMART" id="SM00220">
    <property type="entry name" value="S_TKc"/>
    <property type="match status" value="1"/>
</dbReference>
<dbReference type="FunFam" id="1.10.510.10:FF:000333">
    <property type="entry name" value="Non-specific serine/threonine protein kinase"/>
    <property type="match status" value="1"/>
</dbReference>
<keyword evidence="8 15" id="KW-0547">Nucleotide-binding</keyword>
<feature type="binding site" evidence="15">
    <location>
        <position position="204"/>
    </location>
    <ligand>
        <name>ATP</name>
        <dbReference type="ChEBI" id="CHEBI:30616"/>
    </ligand>
</feature>
<dbReference type="RefSeq" id="XP_034014917.1">
    <property type="nucleotide sequence ID" value="XM_034155535.1"/>
</dbReference>
<feature type="compositionally biased region" description="Pro residues" evidence="16">
    <location>
        <begin position="830"/>
        <end position="842"/>
    </location>
</feature>
<dbReference type="PROSITE" id="PS50011">
    <property type="entry name" value="PROTEIN_KINASE_DOM"/>
    <property type="match status" value="1"/>
</dbReference>
<dbReference type="Pfam" id="PF02149">
    <property type="entry name" value="KA1"/>
    <property type="match status" value="1"/>
</dbReference>
<dbReference type="GO" id="GO:0005524">
    <property type="term" value="F:ATP binding"/>
    <property type="evidence" value="ECO:0007669"/>
    <property type="project" value="UniProtKB-UniRule"/>
</dbReference>
<evidence type="ECO:0000256" key="9">
    <source>
        <dbReference type="ARBA" id="ARBA00022777"/>
    </source>
</evidence>
<dbReference type="PROSITE" id="PS00108">
    <property type="entry name" value="PROTEIN_KINASE_ST"/>
    <property type="match status" value="1"/>
</dbReference>
<dbReference type="CDD" id="cd14077">
    <property type="entry name" value="STKc_Kin1_2"/>
    <property type="match status" value="1"/>
</dbReference>
<feature type="compositionally biased region" description="Pro residues" evidence="16">
    <location>
        <begin position="130"/>
        <end position="144"/>
    </location>
</feature>
<feature type="compositionally biased region" description="Basic residues" evidence="16">
    <location>
        <begin position="999"/>
        <end position="1019"/>
    </location>
</feature>
<comment type="catalytic activity">
    <reaction evidence="12">
        <text>L-seryl-[protein] + ATP = O-phospho-L-seryl-[protein] + ADP + H(+)</text>
        <dbReference type="Rhea" id="RHEA:17989"/>
        <dbReference type="Rhea" id="RHEA-COMP:9863"/>
        <dbReference type="Rhea" id="RHEA-COMP:11604"/>
        <dbReference type="ChEBI" id="CHEBI:15378"/>
        <dbReference type="ChEBI" id="CHEBI:29999"/>
        <dbReference type="ChEBI" id="CHEBI:30616"/>
        <dbReference type="ChEBI" id="CHEBI:83421"/>
        <dbReference type="ChEBI" id="CHEBI:456216"/>
        <dbReference type="EC" id="2.7.11.1"/>
    </reaction>
</comment>
<dbReference type="GeneID" id="54778937"/>
<feature type="domain" description="KA1" evidence="18">
    <location>
        <begin position="1330"/>
        <end position="1379"/>
    </location>
</feature>
<dbReference type="SUPFAM" id="SSF103243">
    <property type="entry name" value="KA1-like"/>
    <property type="match status" value="1"/>
</dbReference>
<dbReference type="SUPFAM" id="SSF56112">
    <property type="entry name" value="Protein kinase-like (PK-like)"/>
    <property type="match status" value="1"/>
</dbReference>
<dbReference type="InterPro" id="IPR028375">
    <property type="entry name" value="KA1/Ssp2_C"/>
</dbReference>
<dbReference type="InterPro" id="IPR000719">
    <property type="entry name" value="Prot_kinase_dom"/>
</dbReference>
<organism evidence="19 20">
    <name type="scientific">Diutina rugosa</name>
    <name type="common">Yeast</name>
    <name type="synonym">Candida rugosa</name>
    <dbReference type="NCBI Taxonomy" id="5481"/>
    <lineage>
        <taxon>Eukaryota</taxon>
        <taxon>Fungi</taxon>
        <taxon>Dikarya</taxon>
        <taxon>Ascomycota</taxon>
        <taxon>Saccharomycotina</taxon>
        <taxon>Pichiomycetes</taxon>
        <taxon>Debaryomycetaceae</taxon>
        <taxon>Diutina</taxon>
    </lineage>
</organism>
<evidence type="ECO:0000256" key="11">
    <source>
        <dbReference type="ARBA" id="ARBA00047899"/>
    </source>
</evidence>
<feature type="region of interest" description="Disordered" evidence="16">
    <location>
        <begin position="1305"/>
        <end position="1332"/>
    </location>
</feature>
<dbReference type="InterPro" id="IPR008271">
    <property type="entry name" value="Ser/Thr_kinase_AS"/>
</dbReference>
<dbReference type="GO" id="GO:0106310">
    <property type="term" value="F:protein serine kinase activity"/>
    <property type="evidence" value="ECO:0007669"/>
    <property type="project" value="RHEA"/>
</dbReference>
<comment type="caution">
    <text evidence="19">The sequence shown here is derived from an EMBL/GenBank/DDBJ whole genome shotgun (WGS) entry which is preliminary data.</text>
</comment>
<dbReference type="Gene3D" id="1.10.510.10">
    <property type="entry name" value="Transferase(Phosphotransferase) domain 1"/>
    <property type="match status" value="1"/>
</dbReference>
<dbReference type="GO" id="GO:0045921">
    <property type="term" value="P:positive regulation of exocytosis"/>
    <property type="evidence" value="ECO:0007669"/>
    <property type="project" value="UniProtKB-ARBA"/>
</dbReference>
<keyword evidence="9" id="KW-0418">Kinase</keyword>
<dbReference type="GO" id="GO:0004674">
    <property type="term" value="F:protein serine/threonine kinase activity"/>
    <property type="evidence" value="ECO:0007669"/>
    <property type="project" value="UniProtKB-KW"/>
</dbReference>
<feature type="compositionally biased region" description="Low complexity" evidence="16">
    <location>
        <begin position="635"/>
        <end position="673"/>
    </location>
</feature>
<keyword evidence="5" id="KW-0723">Serine/threonine-protein kinase</keyword>
<feature type="compositionally biased region" description="Low complexity" evidence="16">
    <location>
        <begin position="563"/>
        <end position="579"/>
    </location>
</feature>
<evidence type="ECO:0000256" key="2">
    <source>
        <dbReference type="ARBA" id="ARBA00010791"/>
    </source>
</evidence>
<comment type="similarity">
    <text evidence="2">Belongs to the protein kinase superfamily. CAMK Ser/Thr protein kinase family. NIM1 subfamily.</text>
</comment>
<evidence type="ECO:0000256" key="12">
    <source>
        <dbReference type="ARBA" id="ARBA00048679"/>
    </source>
</evidence>
<feature type="compositionally biased region" description="Low complexity" evidence="16">
    <location>
        <begin position="969"/>
        <end position="992"/>
    </location>
</feature>
<evidence type="ECO:0000313" key="20">
    <source>
        <dbReference type="Proteomes" id="UP000449547"/>
    </source>
</evidence>
<evidence type="ECO:0000256" key="10">
    <source>
        <dbReference type="ARBA" id="ARBA00022840"/>
    </source>
</evidence>
<dbReference type="GO" id="GO:0030447">
    <property type="term" value="P:filamentous growth"/>
    <property type="evidence" value="ECO:0007669"/>
    <property type="project" value="UniProtKB-ARBA"/>
</dbReference>
<feature type="compositionally biased region" description="Basic and acidic residues" evidence="16">
    <location>
        <begin position="553"/>
        <end position="562"/>
    </location>
</feature>
<evidence type="ECO:0000313" key="19">
    <source>
        <dbReference type="EMBL" id="KAA8908096.1"/>
    </source>
</evidence>
<dbReference type="EMBL" id="SWFT01000012">
    <property type="protein sequence ID" value="KAA8908096.1"/>
    <property type="molecule type" value="Genomic_DNA"/>
</dbReference>
<protein>
    <recommendedName>
        <fullName evidence="3">non-specific serine/threonine protein kinase</fullName>
        <ecNumber evidence="3">2.7.11.1</ecNumber>
    </recommendedName>
</protein>
<comment type="subcellular location">
    <subcellularLocation>
        <location evidence="1">Cytoplasm</location>
    </subcellularLocation>
</comment>
<keyword evidence="20" id="KW-1185">Reference proteome</keyword>
<feature type="compositionally biased region" description="Pro residues" evidence="16">
    <location>
        <begin position="580"/>
        <end position="590"/>
    </location>
</feature>
<evidence type="ECO:0000259" key="18">
    <source>
        <dbReference type="PROSITE" id="PS50032"/>
    </source>
</evidence>
<evidence type="ECO:0000256" key="5">
    <source>
        <dbReference type="ARBA" id="ARBA00022527"/>
    </source>
</evidence>
<evidence type="ECO:0000256" key="13">
    <source>
        <dbReference type="ARBA" id="ARBA00057072"/>
    </source>
</evidence>
<comment type="function">
    <text evidence="13">Serine/threonine protein kinase involved in the regulation of exocytosis. Induces phosphorylation of SEC9 and its release from the plasma membrane to the cytosol.</text>
</comment>
<feature type="compositionally biased region" description="Basic and acidic residues" evidence="16">
    <location>
        <begin position="812"/>
        <end position="825"/>
    </location>
</feature>
<feature type="compositionally biased region" description="Polar residues" evidence="16">
    <location>
        <begin position="677"/>
        <end position="703"/>
    </location>
</feature>
<feature type="region of interest" description="Disordered" evidence="16">
    <location>
        <begin position="812"/>
        <end position="1047"/>
    </location>
</feature>
<evidence type="ECO:0000259" key="17">
    <source>
        <dbReference type="PROSITE" id="PS50011"/>
    </source>
</evidence>
<dbReference type="OMA" id="RYTNELC"/>
<feature type="compositionally biased region" description="Pro residues" evidence="16">
    <location>
        <begin position="113"/>
        <end position="123"/>
    </location>
</feature>
<sequence length="1379" mass="148702">MDPVAADAGATKLNPNNQPATARMLRSVSGTLRSSREDQSRAGDSSNGSSKRELLPPAAIASPQLGAPAPPTQSPMAPPAPPQAPPAPPQAPHQSHPPPPPPQTSRQSHQAPPQQPRSPPPAPAGEDPSSPLPMPPPKPRPPPSSTQKDSPIEKKSQQQFHRRSVGDWHFIRTIGAGSMGKVKMAYHQQSKEICAVKIIPRAAKVYQRAHANDPPPSTPQEAAQRQKEFEKEIARDKRTIREGALGRLLFHPYICRLYEMVPLTNHYYMLFEYVEGGQMLDYIVAHGSLKEKHARKFARGIASALEYCHRNNVVHRDLKIENIMINAKGDIKIIDFGLSNLYSPASLLKTYCGSLYFAAPELLSAKPYTGPEVDVWSFGVVLYVLVCGKVPFDDQSVSVLHEKIKKGNVEYPSFLSRECVSLLSRMLVVDPSKRASLYEVINHPWMNKGYDHKTQSYVPPRKPLTLPLDPEIIKTIASFDLGSVQSITDELTKVLSSLEYQMSCENWHKITESGREYASASNAHLLPDPTGGFHPLISIYYLVDEMRKRKKAKEEALRKRESSANAAATPDQAAAGSALPPAPPSAPPVPTNLEAAAAAVANNSRAMAQPPIPVEAPSTPKMPHTPQMPTPPVQPTTNTPPLATGATTAPVPTSSATTTTTTNTSTSGSSTLPARSRTPTADVASSTTAPMQSPLQQIQAQEAASRDTSPRPQASANTSASSSSGAALAPKRSHRTTAIVGASPDPNRHQLPTEINVITSPGREGKPVATTVDAPVLDAPPRRPFSPDVSDMFKALDTNVDIAPLQIPEPAHSVDVDPRQQHYDDLTTAPSPPAATVPPVPQAPAHTQQQSMGHGHSSSTSGASELGSKSGINNLLRKLSSKRQPRVSPPPPEFSAIGSTSESPRNDPLVRRGVSMKVTAKEQQASANSAQMDARRSSSQKRQHGRSHSQKGFHGFTPVEYLPPLPTLQGQSGSGTASGSSSPQSAQVSQFSVTPSTSLRRKFHPTARAKSVGHVRNKSHAMGSNYGGGSSGPVPPLPSAMGAQNSDDNFMADAFDDINLNDVNELPEWPHEVPPLSDEEIMEHYRQARPGSMPSIEHSKTMFLKGFFSVQTTSTKPLPVIRYNIIRVLSKLGVRFQEVKGGFICSHTPSYQPTSDEPEAEITPEERKLYGDAFKSTSSSIDGTTVHTPEMKQVSRQSSLKHMLSPSDIPQSQQGSLSHRSSGSMSGHRRMASFTRQRDNNGQPAAPPHTPAAAKALRGHGDEVDLADDSNEFRAYVLNQPEDSVDSVNMLAVHGGSDMLVSSRIEQRARHHHSSSVSSTGGSGTGSSGRGVKRTPVNFQIEIVKVPIVNLHALILKKIVGNTWNYKHLADRIISDLNL</sequence>
<feature type="compositionally biased region" description="Low complexity" evidence="16">
    <location>
        <begin position="843"/>
        <end position="870"/>
    </location>
</feature>
<dbReference type="PANTHER" id="PTHR24346">
    <property type="entry name" value="MAP/MICROTUBULE AFFINITY-REGULATING KINASE"/>
    <property type="match status" value="1"/>
</dbReference>
<gene>
    <name evidence="19" type="ORF">DIURU_000284</name>
</gene>
<feature type="region of interest" description="Disordered" evidence="16">
    <location>
        <begin position="1175"/>
        <end position="1258"/>
    </location>
</feature>
<evidence type="ECO:0000256" key="14">
    <source>
        <dbReference type="ARBA" id="ARBA00064158"/>
    </source>
</evidence>
<dbReference type="GO" id="GO:0000226">
    <property type="term" value="P:microtubule cytoskeleton organization"/>
    <property type="evidence" value="ECO:0007669"/>
    <property type="project" value="TreeGrafter"/>
</dbReference>
<keyword evidence="4" id="KW-0963">Cytoplasm</keyword>
<dbReference type="VEuPathDB" id="FungiDB:DIURU_000284"/>
<dbReference type="EC" id="2.7.11.1" evidence="3"/>
<feature type="compositionally biased region" description="Low complexity" evidence="16">
    <location>
        <begin position="1211"/>
        <end position="1226"/>
    </location>
</feature>
<evidence type="ECO:0000256" key="8">
    <source>
        <dbReference type="ARBA" id="ARBA00022741"/>
    </source>
</evidence>
<dbReference type="GO" id="GO:0071944">
    <property type="term" value="C:cell periphery"/>
    <property type="evidence" value="ECO:0007669"/>
    <property type="project" value="UniProtKB-ARBA"/>
</dbReference>
<feature type="region of interest" description="Disordered" evidence="16">
    <location>
        <begin position="553"/>
        <end position="591"/>
    </location>
</feature>
<evidence type="ECO:0000256" key="3">
    <source>
        <dbReference type="ARBA" id="ARBA00012513"/>
    </source>
</evidence>
<dbReference type="GO" id="GO:1903896">
    <property type="term" value="P:positive regulation of IRE1-mediated unfolded protein response"/>
    <property type="evidence" value="ECO:0007669"/>
    <property type="project" value="UniProtKB-ARBA"/>
</dbReference>
<accession>A0A642V0I0</accession>
<proteinExistence type="inferred from homology"/>
<dbReference type="InterPro" id="IPR001772">
    <property type="entry name" value="KA1_dom"/>
</dbReference>
<dbReference type="PROSITE" id="PS50032">
    <property type="entry name" value="KA1"/>
    <property type="match status" value="1"/>
</dbReference>
<comment type="catalytic activity">
    <reaction evidence="11">
        <text>L-threonyl-[protein] + ATP = O-phospho-L-threonyl-[protein] + ADP + H(+)</text>
        <dbReference type="Rhea" id="RHEA:46608"/>
        <dbReference type="Rhea" id="RHEA-COMP:11060"/>
        <dbReference type="Rhea" id="RHEA-COMP:11605"/>
        <dbReference type="ChEBI" id="CHEBI:15378"/>
        <dbReference type="ChEBI" id="CHEBI:30013"/>
        <dbReference type="ChEBI" id="CHEBI:30616"/>
        <dbReference type="ChEBI" id="CHEBI:61977"/>
        <dbReference type="ChEBI" id="CHEBI:456216"/>
        <dbReference type="EC" id="2.7.11.1"/>
    </reaction>
</comment>
<evidence type="ECO:0000256" key="4">
    <source>
        <dbReference type="ARBA" id="ARBA00022490"/>
    </source>
</evidence>
<dbReference type="Gene3D" id="3.30.310.80">
    <property type="entry name" value="Kinase associated domain 1, KA1"/>
    <property type="match status" value="1"/>
</dbReference>
<feature type="region of interest" description="Disordered" evidence="16">
    <location>
        <begin position="1"/>
        <end position="166"/>
    </location>
</feature>
<evidence type="ECO:0000256" key="15">
    <source>
        <dbReference type="PROSITE-ProRule" id="PRU10141"/>
    </source>
</evidence>
<evidence type="ECO:0000256" key="6">
    <source>
        <dbReference type="ARBA" id="ARBA00022553"/>
    </source>
</evidence>
<dbReference type="InterPro" id="IPR017441">
    <property type="entry name" value="Protein_kinase_ATP_BS"/>
</dbReference>
<dbReference type="Pfam" id="PF00069">
    <property type="entry name" value="Pkinase"/>
    <property type="match status" value="1"/>
</dbReference>
<evidence type="ECO:0000256" key="1">
    <source>
        <dbReference type="ARBA" id="ARBA00004496"/>
    </source>
</evidence>
<feature type="region of interest" description="Disordered" evidence="16">
    <location>
        <begin position="609"/>
        <end position="752"/>
    </location>
</feature>